<comment type="caution">
    <text evidence="3">The sequence shown here is derived from an EMBL/GenBank/DDBJ whole genome shotgun (WGS) entry which is preliminary data.</text>
</comment>
<organism evidence="3 4">
    <name type="scientific">Apatococcus lobatus</name>
    <dbReference type="NCBI Taxonomy" id="904363"/>
    <lineage>
        <taxon>Eukaryota</taxon>
        <taxon>Viridiplantae</taxon>
        <taxon>Chlorophyta</taxon>
        <taxon>core chlorophytes</taxon>
        <taxon>Trebouxiophyceae</taxon>
        <taxon>Chlorellales</taxon>
        <taxon>Chlorellaceae</taxon>
        <taxon>Apatococcus</taxon>
    </lineage>
</organism>
<dbReference type="Proteomes" id="UP001438707">
    <property type="component" value="Unassembled WGS sequence"/>
</dbReference>
<dbReference type="EMBL" id="JALJOS010000077">
    <property type="protein sequence ID" value="KAK9816356.1"/>
    <property type="molecule type" value="Genomic_DNA"/>
</dbReference>
<accession>A0AAW1PRN7</accession>
<feature type="compositionally biased region" description="Polar residues" evidence="1">
    <location>
        <begin position="287"/>
        <end position="310"/>
    </location>
</feature>
<dbReference type="PANTHER" id="PTHR46667:SF6">
    <property type="entry name" value="OS01G0185100 PROTEIN"/>
    <property type="match status" value="1"/>
</dbReference>
<dbReference type="InterPro" id="IPR012458">
    <property type="entry name" value="DUF1664"/>
</dbReference>
<dbReference type="Pfam" id="PF07889">
    <property type="entry name" value="DUF1664"/>
    <property type="match status" value="1"/>
</dbReference>
<feature type="domain" description="DUF1664" evidence="2">
    <location>
        <begin position="81"/>
        <end position="199"/>
    </location>
</feature>
<dbReference type="AlphaFoldDB" id="A0AAW1PRN7"/>
<dbReference type="PANTHER" id="PTHR46667">
    <property type="entry name" value="OS05G0182700 PROTEIN"/>
    <property type="match status" value="1"/>
</dbReference>
<feature type="region of interest" description="Disordered" evidence="1">
    <location>
        <begin position="282"/>
        <end position="321"/>
    </location>
</feature>
<evidence type="ECO:0000256" key="1">
    <source>
        <dbReference type="SAM" id="MobiDB-lite"/>
    </source>
</evidence>
<reference evidence="3 4" key="1">
    <citation type="journal article" date="2024" name="Nat. Commun.">
        <title>Phylogenomics reveals the evolutionary origins of lichenization in chlorophyte algae.</title>
        <authorList>
            <person name="Puginier C."/>
            <person name="Libourel C."/>
            <person name="Otte J."/>
            <person name="Skaloud P."/>
            <person name="Haon M."/>
            <person name="Grisel S."/>
            <person name="Petersen M."/>
            <person name="Berrin J.G."/>
            <person name="Delaux P.M."/>
            <person name="Dal Grande F."/>
            <person name="Keller J."/>
        </authorList>
    </citation>
    <scope>NUCLEOTIDE SEQUENCE [LARGE SCALE GENOMIC DNA]</scope>
    <source>
        <strain evidence="3 4">SAG 2145</strain>
    </source>
</reference>
<name>A0AAW1PRN7_9CHLO</name>
<evidence type="ECO:0000313" key="4">
    <source>
        <dbReference type="Proteomes" id="UP001438707"/>
    </source>
</evidence>
<protein>
    <recommendedName>
        <fullName evidence="2">DUF1664 domain-containing protein</fullName>
    </recommendedName>
</protein>
<keyword evidence="4" id="KW-1185">Reference proteome</keyword>
<evidence type="ECO:0000313" key="3">
    <source>
        <dbReference type="EMBL" id="KAK9816356.1"/>
    </source>
</evidence>
<proteinExistence type="predicted"/>
<evidence type="ECO:0000259" key="2">
    <source>
        <dbReference type="Pfam" id="PF07889"/>
    </source>
</evidence>
<sequence>MAGRVAVAAVAGAGGAAVYANQDSYVSKVLRQLWDSPNWQHAQPAPSNAELDRISRMVEHMSRDMGRQQSVTILRSDKTGSSVALVAVGLAGAGYVYLRFWCGLKLSDLMYVTKASLSKSIESASDGFRKQMDSFRAAITRRQKELSDQQKEALEKQQNMDGKLNQLGTDVDSLGTNVGEVNDAVQDLRGKWDQMRITQEDALLGIHALCGSVQELMFRANVKCQAANKLDAYMRRPRSSLLVSPGGSSGFAAALQDDSAASNGRLLGDGSEGAPRLGIFKRAMSLGSGTQQRQGQSNRLSRNHPQSSNVFDPLPDDDEDN</sequence>
<gene>
    <name evidence="3" type="ORF">WJX74_001015</name>
</gene>